<evidence type="ECO:0000256" key="6">
    <source>
        <dbReference type="SAM" id="Phobius"/>
    </source>
</evidence>
<accession>A0ABY0FLD6</accession>
<feature type="transmembrane region" description="Helical" evidence="6">
    <location>
        <begin position="69"/>
        <end position="87"/>
    </location>
</feature>
<feature type="transmembrane region" description="Helical" evidence="6">
    <location>
        <begin position="242"/>
        <end position="260"/>
    </location>
</feature>
<evidence type="ECO:0000313" key="8">
    <source>
        <dbReference type="Proteomes" id="UP001191004"/>
    </source>
</evidence>
<dbReference type="EC" id="2.4.1.129" evidence="7"/>
<dbReference type="EMBL" id="PRLL01000006">
    <property type="protein sequence ID" value="RYC73649.1"/>
    <property type="molecule type" value="Genomic_DNA"/>
</dbReference>
<dbReference type="PANTHER" id="PTHR30474">
    <property type="entry name" value="CELL CYCLE PROTEIN"/>
    <property type="match status" value="1"/>
</dbReference>
<keyword evidence="7" id="KW-0808">Transferase</keyword>
<evidence type="ECO:0000313" key="7">
    <source>
        <dbReference type="EMBL" id="RYC73649.1"/>
    </source>
</evidence>
<organism evidence="7 8">
    <name type="scientific">Candidatus Nanosyncoccus nanoralicus</name>
    <dbReference type="NCBI Taxonomy" id="2171996"/>
    <lineage>
        <taxon>Bacteria</taxon>
        <taxon>Candidatus Saccharimonadota</taxon>
        <taxon>Candidatus Nanosyncoccalia</taxon>
        <taxon>Candidatus Nanosyncoccales</taxon>
        <taxon>Candidatus Nanosyncoccaceae</taxon>
        <taxon>Candidatus Nanosyncoccus</taxon>
    </lineage>
</organism>
<comment type="subcellular location">
    <subcellularLocation>
        <location evidence="1">Membrane</location>
        <topology evidence="1">Multi-pass membrane protein</topology>
    </subcellularLocation>
</comment>
<keyword evidence="4 6" id="KW-1133">Transmembrane helix</keyword>
<gene>
    <name evidence="7" type="primary">ftsW</name>
    <name evidence="7" type="ORF">G3KMM_00288</name>
</gene>
<evidence type="ECO:0000256" key="5">
    <source>
        <dbReference type="ARBA" id="ARBA00023136"/>
    </source>
</evidence>
<evidence type="ECO:0000256" key="1">
    <source>
        <dbReference type="ARBA" id="ARBA00004141"/>
    </source>
</evidence>
<dbReference type="GO" id="GO:0016757">
    <property type="term" value="F:glycosyltransferase activity"/>
    <property type="evidence" value="ECO:0007669"/>
    <property type="project" value="UniProtKB-KW"/>
</dbReference>
<keyword evidence="2 6" id="KW-0812">Transmembrane</keyword>
<sequence length="426" mass="46726">MVSIIGPSYTNIQNIAYGRNDDPNQTFKSQILYVFLAFVTMIFFLRLPLKQVEGEGGKHKKILNMTIKLPEILMFGSLILCLIMYISSLTVELPFVRCALGACRWLNLGIFQLQAAELVKFGALFYFAKICTEYREKGGFSGKKEHMTSRGDGVLRNTKYSYQNKTRLADAKKQKGKVGELTSEIRDILTKTEGRVFWLKYISTLGVAVFFLVVAQKDLGSALPLIAMALAMLLVSGARLKYFLIIGAAGMVLAVLALSSPHRQERLKGFLQGDSSNAYHINNALIAIGAGGLFGVGIGNNVQTAGYLPESITDSMFAVIGETIGFVGISVVLFFYYMLLSRILKVADCTKESYYQMITIGIFAWLAGHVVVNIAAMIGLVPLTGITLPLLSKGGTSLILNMAIIGLVLNISQYTMRADLTDAERK</sequence>
<feature type="transmembrane region" description="Helical" evidence="6">
    <location>
        <begin position="281"/>
        <end position="299"/>
    </location>
</feature>
<reference evidence="7 8" key="1">
    <citation type="journal article" date="2018" name="bioRxiv">
        <title>Evidence of independent acquisition and adaption of ultra-small bacteria to human hosts across the highly diverse yet reduced genomes of the phylum Saccharibacteria.</title>
        <authorList>
            <person name="McLean J.S."/>
            <person name="Bor B."/>
            <person name="To T.T."/>
            <person name="Liu Q."/>
            <person name="Kearns K.A."/>
            <person name="Solden L.M."/>
            <person name="Wrighton K.C."/>
            <person name="He X."/>
            <person name="Shi W."/>
        </authorList>
    </citation>
    <scope>NUCLEOTIDE SEQUENCE [LARGE SCALE GENOMIC DNA]</scope>
    <source>
        <strain evidence="7 8">TM7_KMM_G3_1_HOT_351</strain>
    </source>
</reference>
<feature type="transmembrane region" description="Helical" evidence="6">
    <location>
        <begin position="360"/>
        <end position="386"/>
    </location>
</feature>
<protein>
    <submittedName>
        <fullName evidence="7">Peptidoglycan glycosyltransferase FtsW</fullName>
        <ecNumber evidence="7">2.4.1.129</ecNumber>
    </submittedName>
</protein>
<proteinExistence type="predicted"/>
<evidence type="ECO:0000256" key="4">
    <source>
        <dbReference type="ARBA" id="ARBA00022989"/>
    </source>
</evidence>
<reference evidence="7 8" key="2">
    <citation type="journal article" date="2020" name="Cell Rep.">
        <title>Acquisition and Adaptation of Ultra-small Parasitic Reduced Genome Bacteria to Mammalian Hosts.</title>
        <authorList>
            <person name="McLean J.S."/>
            <person name="Bor B."/>
            <person name="Kerns K.A."/>
            <person name="Liu Q."/>
            <person name="To T.T."/>
            <person name="Solden L."/>
            <person name="Hendrickson E.L."/>
            <person name="Wrighton K."/>
            <person name="Shi W."/>
            <person name="He X."/>
        </authorList>
    </citation>
    <scope>NUCLEOTIDE SEQUENCE [LARGE SCALE GENOMIC DNA]</scope>
    <source>
        <strain evidence="7 8">TM7_KMM_G3_1_HOT_351</strain>
    </source>
</reference>
<feature type="transmembrane region" description="Helical" evidence="6">
    <location>
        <begin position="31"/>
        <end position="49"/>
    </location>
</feature>
<feature type="transmembrane region" description="Helical" evidence="6">
    <location>
        <begin position="196"/>
        <end position="214"/>
    </location>
</feature>
<evidence type="ECO:0000256" key="3">
    <source>
        <dbReference type="ARBA" id="ARBA00022960"/>
    </source>
</evidence>
<feature type="transmembrane region" description="Helical" evidence="6">
    <location>
        <begin position="398"/>
        <end position="416"/>
    </location>
</feature>
<keyword evidence="5 6" id="KW-0472">Membrane</keyword>
<name>A0ABY0FLD6_9BACT</name>
<dbReference type="Proteomes" id="UP001191004">
    <property type="component" value="Unassembled WGS sequence"/>
</dbReference>
<comment type="caution">
    <text evidence="7">The sequence shown here is derived from an EMBL/GenBank/DDBJ whole genome shotgun (WGS) entry which is preliminary data.</text>
</comment>
<dbReference type="InterPro" id="IPR001182">
    <property type="entry name" value="FtsW/RodA"/>
</dbReference>
<keyword evidence="3" id="KW-0133">Cell shape</keyword>
<keyword evidence="7" id="KW-0328">Glycosyltransferase</keyword>
<evidence type="ECO:0000256" key="2">
    <source>
        <dbReference type="ARBA" id="ARBA00022692"/>
    </source>
</evidence>
<keyword evidence="8" id="KW-1185">Reference proteome</keyword>
<feature type="transmembrane region" description="Helical" evidence="6">
    <location>
        <begin position="319"/>
        <end position="339"/>
    </location>
</feature>
<dbReference type="Pfam" id="PF01098">
    <property type="entry name" value="FTSW_RODA_SPOVE"/>
    <property type="match status" value="2"/>
</dbReference>